<protein>
    <submittedName>
        <fullName evidence="2">Uncharacterized protein</fullName>
    </submittedName>
</protein>
<feature type="compositionally biased region" description="Basic and acidic residues" evidence="1">
    <location>
        <begin position="21"/>
        <end position="32"/>
    </location>
</feature>
<dbReference type="Gramene" id="TraesSTA7D03G04452160.1">
    <property type="protein sequence ID" value="TraesSTA7D03G04452160.1.CDS1"/>
    <property type="gene ID" value="TraesSTA7D03G04452160"/>
</dbReference>
<dbReference type="Gramene" id="TraesNOR7D03G04506920.1">
    <property type="protein sequence ID" value="TraesNOR7D03G04506920.1.CDS1"/>
    <property type="gene ID" value="TraesNOR7D03G04506920"/>
</dbReference>
<accession>A0A3B6TQ01</accession>
<dbReference type="Gramene" id="TraesJAG7D03G04440840.1">
    <property type="protein sequence ID" value="TraesJAG7D03G04440840.1.CDS1"/>
    <property type="gene ID" value="TraesJAG7D03G04440840"/>
</dbReference>
<evidence type="ECO:0000313" key="2">
    <source>
        <dbReference type="EnsemblPlants" id="TraesCS7D02G447000.1.cds1"/>
    </source>
</evidence>
<feature type="region of interest" description="Disordered" evidence="1">
    <location>
        <begin position="1"/>
        <end position="32"/>
    </location>
</feature>
<dbReference type="Gramene" id="TraesLAC7D03G04404960.1">
    <property type="protein sequence ID" value="TraesLAC7D03G04404960.1.CDS1"/>
    <property type="gene ID" value="TraesLAC7D03G04404960"/>
</dbReference>
<sequence length="114" mass="12593">MAGEGRPASPLAPAEPQSQQHYDDHVDEKQLDDQQFHELCQRYGPSHLSGRRQRVAAAPAQKTVLEIRYDKGYPEFSDGTSYNGIGVDDATDTASGAETKMSRRMMKKLARAAV</sequence>
<dbReference type="Gramene" id="TraesMAC7D03G04450240.1">
    <property type="protein sequence ID" value="TraesMAC7D03G04450240.1.CDS1"/>
    <property type="gene ID" value="TraesMAC7D03G04450240"/>
</dbReference>
<dbReference type="Gramene" id="TraesPARA_EIv1.0_2616210.1">
    <property type="protein sequence ID" value="TraesPARA_EIv1.0_2616210.1.CDS1"/>
    <property type="gene ID" value="TraesPARA_EIv1.0_2616210"/>
</dbReference>
<dbReference type="Proteomes" id="UP000019116">
    <property type="component" value="Chromosome 7D"/>
</dbReference>
<evidence type="ECO:0000256" key="1">
    <source>
        <dbReference type="SAM" id="MobiDB-lite"/>
    </source>
</evidence>
<dbReference type="Gramene" id="TraesROB_scaffold_094914_01G000400.1">
    <property type="protein sequence ID" value="TraesROB_scaffold_094914_01G000400.1"/>
    <property type="gene ID" value="TraesROB_scaffold_094914_01G000400"/>
</dbReference>
<dbReference type="EnsemblPlants" id="TraesCS7D02G447000.1">
    <property type="protein sequence ID" value="TraesCS7D02G447000.1.cds1"/>
    <property type="gene ID" value="TraesCS7D02G447000"/>
</dbReference>
<feature type="region of interest" description="Disordered" evidence="1">
    <location>
        <begin position="78"/>
        <end position="102"/>
    </location>
</feature>
<dbReference type="Gramene" id="TraesCS7D02G447000.1">
    <property type="protein sequence ID" value="TraesCS7D02G447000.1.cds1"/>
    <property type="gene ID" value="TraesCS7D02G447000"/>
</dbReference>
<proteinExistence type="predicted"/>
<organism evidence="2">
    <name type="scientific">Triticum aestivum</name>
    <name type="common">Wheat</name>
    <dbReference type="NCBI Taxonomy" id="4565"/>
    <lineage>
        <taxon>Eukaryota</taxon>
        <taxon>Viridiplantae</taxon>
        <taxon>Streptophyta</taxon>
        <taxon>Embryophyta</taxon>
        <taxon>Tracheophyta</taxon>
        <taxon>Spermatophyta</taxon>
        <taxon>Magnoliopsida</taxon>
        <taxon>Liliopsida</taxon>
        <taxon>Poales</taxon>
        <taxon>Poaceae</taxon>
        <taxon>BOP clade</taxon>
        <taxon>Pooideae</taxon>
        <taxon>Triticodae</taxon>
        <taxon>Triticeae</taxon>
        <taxon>Triticinae</taxon>
        <taxon>Triticum</taxon>
    </lineage>
</organism>
<dbReference type="Gramene" id="TraesCS7D03G1062600.1">
    <property type="protein sequence ID" value="TraesCS7D03G1062600.1.CDS1"/>
    <property type="gene ID" value="TraesCS7D03G1062600"/>
</dbReference>
<dbReference type="Gramene" id="TraesLDM7D03G04464520.1">
    <property type="protein sequence ID" value="TraesLDM7D03G04464520.1.CDS1"/>
    <property type="gene ID" value="TraesLDM7D03G04464520"/>
</dbReference>
<dbReference type="AlphaFoldDB" id="A0A3B6TQ01"/>
<dbReference type="Gramene" id="TraesWEE_scaffold_099189_01G000400.1">
    <property type="protein sequence ID" value="TraesWEE_scaffold_099189_01G000400.1"/>
    <property type="gene ID" value="TraesWEE_scaffold_099189_01G000400"/>
</dbReference>
<name>A0A3B6TQ01_WHEAT</name>
<keyword evidence="3" id="KW-1185">Reference proteome</keyword>
<dbReference type="Gramene" id="TraesSYM7D03G04512270.1">
    <property type="protein sequence ID" value="TraesSYM7D03G04512270.1.CDS1"/>
    <property type="gene ID" value="TraesSYM7D03G04512270"/>
</dbReference>
<dbReference type="Gramene" id="TraesARI7D03G04534490.1">
    <property type="protein sequence ID" value="TraesARI7D03G04534490.1.CDS1"/>
    <property type="gene ID" value="TraesARI7D03G04534490"/>
</dbReference>
<reference evidence="2" key="1">
    <citation type="submission" date="2018-08" db="EMBL/GenBank/DDBJ databases">
        <authorList>
            <person name="Rossello M."/>
        </authorList>
    </citation>
    <scope>NUCLEOTIDE SEQUENCE [LARGE SCALE GENOMIC DNA]</scope>
    <source>
        <strain evidence="2">cv. Chinese Spring</strain>
    </source>
</reference>
<dbReference type="Gramene" id="TraesJUL7D03G04502290.1">
    <property type="protein sequence ID" value="TraesJUL7D03G04502290.1.CDS1"/>
    <property type="gene ID" value="TraesJUL7D03G04502290"/>
</dbReference>
<evidence type="ECO:0000313" key="3">
    <source>
        <dbReference type="Proteomes" id="UP000019116"/>
    </source>
</evidence>
<dbReference type="Gramene" id="TraesCLE_scaffold_133597_01G000400.1">
    <property type="protein sequence ID" value="TraesCLE_scaffold_133597_01G000400.1"/>
    <property type="gene ID" value="TraesCLE_scaffold_133597_01G000400"/>
</dbReference>
<dbReference type="Gramene" id="TraesCAD_scaffold_115868_01G000400.1">
    <property type="protein sequence ID" value="TraesCAD_scaffold_115868_01G000400.1"/>
    <property type="gene ID" value="TraesCAD_scaffold_115868_01G000400"/>
</dbReference>
<reference evidence="2" key="2">
    <citation type="submission" date="2018-10" db="UniProtKB">
        <authorList>
            <consortium name="EnsemblPlants"/>
        </authorList>
    </citation>
    <scope>IDENTIFICATION</scope>
</reference>
<dbReference type="Gramene" id="TraesRN7D0101088900.1">
    <property type="protein sequence ID" value="TraesRN7D0101088900.1"/>
    <property type="gene ID" value="TraesRN7D0101088900"/>
</dbReference>